<dbReference type="RefSeq" id="WP_394850682.1">
    <property type="nucleotide sequence ID" value="NZ_CP089982.1"/>
</dbReference>
<keyword evidence="2" id="KW-1185">Reference proteome</keyword>
<protein>
    <submittedName>
        <fullName evidence="1">Uncharacterized protein</fullName>
    </submittedName>
</protein>
<evidence type="ECO:0000313" key="2">
    <source>
        <dbReference type="Proteomes" id="UP001379533"/>
    </source>
</evidence>
<organism evidence="1 2">
    <name type="scientific">Pendulispora brunnea</name>
    <dbReference type="NCBI Taxonomy" id="2905690"/>
    <lineage>
        <taxon>Bacteria</taxon>
        <taxon>Pseudomonadati</taxon>
        <taxon>Myxococcota</taxon>
        <taxon>Myxococcia</taxon>
        <taxon>Myxococcales</taxon>
        <taxon>Sorangiineae</taxon>
        <taxon>Pendulisporaceae</taxon>
        <taxon>Pendulispora</taxon>
    </lineage>
</organism>
<evidence type="ECO:0000313" key="1">
    <source>
        <dbReference type="EMBL" id="WXB00041.1"/>
    </source>
</evidence>
<reference evidence="1 2" key="1">
    <citation type="submission" date="2021-12" db="EMBL/GenBank/DDBJ databases">
        <title>Discovery of the Pendulisporaceae a myxobacterial family with distinct sporulation behavior and unique specialized metabolism.</title>
        <authorList>
            <person name="Garcia R."/>
            <person name="Popoff A."/>
            <person name="Bader C.D."/>
            <person name="Loehr J."/>
            <person name="Walesch S."/>
            <person name="Walt C."/>
            <person name="Boldt J."/>
            <person name="Bunk B."/>
            <person name="Haeckl F.J.F.P.J."/>
            <person name="Gunesch A.P."/>
            <person name="Birkelbach J."/>
            <person name="Nuebel U."/>
            <person name="Pietschmann T."/>
            <person name="Bach T."/>
            <person name="Mueller R."/>
        </authorList>
    </citation>
    <scope>NUCLEOTIDE SEQUENCE [LARGE SCALE GENOMIC DNA]</scope>
    <source>
        <strain evidence="1 2">MSr12523</strain>
    </source>
</reference>
<dbReference type="Proteomes" id="UP001379533">
    <property type="component" value="Chromosome"/>
</dbReference>
<name>A0ABZ2KSM1_9BACT</name>
<accession>A0ABZ2KSM1</accession>
<gene>
    <name evidence="1" type="ORF">LZC95_24895</name>
</gene>
<proteinExistence type="predicted"/>
<dbReference type="EMBL" id="CP089982">
    <property type="protein sequence ID" value="WXB00041.1"/>
    <property type="molecule type" value="Genomic_DNA"/>
</dbReference>
<sequence length="162" mass="18472">MRATLDAFKLVPGLGRRIVEKHDLRISDMRPDNFIRVQNWLNALEDIQNVVGPAKLRDVGRNVVAAADIPLGQDTEVILMNLDGIYYQNHRGDVGHYLSTRLEDGTIEVRCETPYPRNFEWGLIEGFCRHRAADKKRYSVEYIDGPSKAAHTCTLVVRLLQI</sequence>